<gene>
    <name evidence="3" type="ORF">GALMADRAFT_77316</name>
</gene>
<dbReference type="InterPro" id="IPR012171">
    <property type="entry name" value="Fatty_acid_desaturase"/>
</dbReference>
<evidence type="ECO:0000259" key="2">
    <source>
        <dbReference type="Pfam" id="PF00487"/>
    </source>
</evidence>
<dbReference type="EMBL" id="KL142401">
    <property type="protein sequence ID" value="KDR69558.1"/>
    <property type="molecule type" value="Genomic_DNA"/>
</dbReference>
<keyword evidence="1" id="KW-1133">Transmembrane helix</keyword>
<accession>A0A067SS16</accession>
<dbReference type="STRING" id="685588.A0A067SS16"/>
<keyword evidence="1" id="KW-0472">Membrane</keyword>
<dbReference type="Proteomes" id="UP000027222">
    <property type="component" value="Unassembled WGS sequence"/>
</dbReference>
<dbReference type="PANTHER" id="PTHR32100">
    <property type="entry name" value="OMEGA-6 FATTY ACID DESATURASE, CHLOROPLASTIC"/>
    <property type="match status" value="1"/>
</dbReference>
<dbReference type="GO" id="GO:0006629">
    <property type="term" value="P:lipid metabolic process"/>
    <property type="evidence" value="ECO:0007669"/>
    <property type="project" value="InterPro"/>
</dbReference>
<feature type="domain" description="Fatty acid desaturase" evidence="2">
    <location>
        <begin position="92"/>
        <end position="363"/>
    </location>
</feature>
<reference evidence="4" key="1">
    <citation type="journal article" date="2014" name="Proc. Natl. Acad. Sci. U.S.A.">
        <title>Extensive sampling of basidiomycete genomes demonstrates inadequacy of the white-rot/brown-rot paradigm for wood decay fungi.</title>
        <authorList>
            <person name="Riley R."/>
            <person name="Salamov A.A."/>
            <person name="Brown D.W."/>
            <person name="Nagy L.G."/>
            <person name="Floudas D."/>
            <person name="Held B.W."/>
            <person name="Levasseur A."/>
            <person name="Lombard V."/>
            <person name="Morin E."/>
            <person name="Otillar R."/>
            <person name="Lindquist E.A."/>
            <person name="Sun H."/>
            <person name="LaButti K.M."/>
            <person name="Schmutz J."/>
            <person name="Jabbour D."/>
            <person name="Luo H."/>
            <person name="Baker S.E."/>
            <person name="Pisabarro A.G."/>
            <person name="Walton J.D."/>
            <person name="Blanchette R.A."/>
            <person name="Henrissat B."/>
            <person name="Martin F."/>
            <person name="Cullen D."/>
            <person name="Hibbett D.S."/>
            <person name="Grigoriev I.V."/>
        </authorList>
    </citation>
    <scope>NUCLEOTIDE SEQUENCE [LARGE SCALE GENOMIC DNA]</scope>
    <source>
        <strain evidence="4">CBS 339.88</strain>
    </source>
</reference>
<evidence type="ECO:0000313" key="3">
    <source>
        <dbReference type="EMBL" id="KDR69558.1"/>
    </source>
</evidence>
<name>A0A067SS16_GALM3</name>
<keyword evidence="4" id="KW-1185">Reference proteome</keyword>
<feature type="transmembrane region" description="Helical" evidence="1">
    <location>
        <begin position="272"/>
        <end position="290"/>
    </location>
</feature>
<evidence type="ECO:0000256" key="1">
    <source>
        <dbReference type="SAM" id="Phobius"/>
    </source>
</evidence>
<feature type="transmembrane region" description="Helical" evidence="1">
    <location>
        <begin position="85"/>
        <end position="109"/>
    </location>
</feature>
<dbReference type="HOGENOM" id="CLU_033094_0_0_1"/>
<sequence length="411" mass="47829">MHPTNLKEETCVATQYAHPGFHYDHRILSVCEIRALIPSRLFRRNTSRSVAFLIRDLIMVVALSIAVYTGDTTLISLECATIQRYILRACIWLFYWWFQGLIFTGIWVIGHECGHGSFSSSRGLSDLVGFLCHSALWTPYFSWKFSHQSHHRHHGSMEKDEHWIPRSRSELGISVGPNIDHVESYFDDTPIITVFRLLIQQFLGFPAYLLMNASGQSKFPLWTSHFNPFSSSLFKRTQRNHVMASNFGILLTGWIIYLWASKLGPLHVLRLYGLPLIAAGHWVTMIVFLQHTDPSLPHYRENTWNFLLGALSTMDRDFLGWQGRFFLHNIAHFHTVHHLFPTIPFYHAEEATEIIKRALSHRYHSSSEPVFRCLWENFNSCQFVEDEDQVLYYKDGQGRNRILGKRLPFSD</sequence>
<protein>
    <recommendedName>
        <fullName evidence="2">Fatty acid desaturase domain-containing protein</fullName>
    </recommendedName>
</protein>
<proteinExistence type="predicted"/>
<dbReference type="AlphaFoldDB" id="A0A067SS16"/>
<dbReference type="Pfam" id="PF00487">
    <property type="entry name" value="FA_desaturase"/>
    <property type="match status" value="1"/>
</dbReference>
<feature type="transmembrane region" description="Helical" evidence="1">
    <location>
        <begin position="50"/>
        <end position="70"/>
    </location>
</feature>
<dbReference type="GO" id="GO:0016491">
    <property type="term" value="F:oxidoreductase activity"/>
    <property type="evidence" value="ECO:0007669"/>
    <property type="project" value="InterPro"/>
</dbReference>
<evidence type="ECO:0000313" key="4">
    <source>
        <dbReference type="Proteomes" id="UP000027222"/>
    </source>
</evidence>
<keyword evidence="1" id="KW-0812">Transmembrane</keyword>
<dbReference type="OrthoDB" id="1461976at2759"/>
<dbReference type="CDD" id="cd03507">
    <property type="entry name" value="Delta12-FADS-like"/>
    <property type="match status" value="1"/>
</dbReference>
<dbReference type="InterPro" id="IPR005804">
    <property type="entry name" value="FA_desaturase_dom"/>
</dbReference>
<feature type="transmembrane region" description="Helical" evidence="1">
    <location>
        <begin position="242"/>
        <end position="260"/>
    </location>
</feature>
<organism evidence="3 4">
    <name type="scientific">Galerina marginata (strain CBS 339.88)</name>
    <dbReference type="NCBI Taxonomy" id="685588"/>
    <lineage>
        <taxon>Eukaryota</taxon>
        <taxon>Fungi</taxon>
        <taxon>Dikarya</taxon>
        <taxon>Basidiomycota</taxon>
        <taxon>Agaricomycotina</taxon>
        <taxon>Agaricomycetes</taxon>
        <taxon>Agaricomycetidae</taxon>
        <taxon>Agaricales</taxon>
        <taxon>Agaricineae</taxon>
        <taxon>Strophariaceae</taxon>
        <taxon>Galerina</taxon>
    </lineage>
</organism>